<feature type="chain" id="PRO_5043271233" description="Secreted protein" evidence="2">
    <location>
        <begin position="20"/>
        <end position="168"/>
    </location>
</feature>
<dbReference type="EMBL" id="CAMXCT010003591">
    <property type="protein sequence ID" value="CAI4005270.1"/>
    <property type="molecule type" value="Genomic_DNA"/>
</dbReference>
<evidence type="ECO:0000313" key="3">
    <source>
        <dbReference type="EMBL" id="CAI4005270.1"/>
    </source>
</evidence>
<organism evidence="3">
    <name type="scientific">Cladocopium goreaui</name>
    <dbReference type="NCBI Taxonomy" id="2562237"/>
    <lineage>
        <taxon>Eukaryota</taxon>
        <taxon>Sar</taxon>
        <taxon>Alveolata</taxon>
        <taxon>Dinophyceae</taxon>
        <taxon>Suessiales</taxon>
        <taxon>Symbiodiniaceae</taxon>
        <taxon>Cladocopium</taxon>
    </lineage>
</organism>
<comment type="caution">
    <text evidence="3">The sequence shown here is derived from an EMBL/GenBank/DDBJ whole genome shotgun (WGS) entry which is preliminary data.</text>
</comment>
<reference evidence="4 5" key="2">
    <citation type="submission" date="2024-05" db="EMBL/GenBank/DDBJ databases">
        <authorList>
            <person name="Chen Y."/>
            <person name="Shah S."/>
            <person name="Dougan E. K."/>
            <person name="Thang M."/>
            <person name="Chan C."/>
        </authorList>
    </citation>
    <scope>NUCLEOTIDE SEQUENCE [LARGE SCALE GENOMIC DNA]</scope>
</reference>
<sequence>MFLLKAAFCLALYVDRVCVDLCFGPNLVQTSASHVCKARALTMPTVVKHNILPFRGQSCYSRRKAMWLCANVTRMTRSSGTVQGRGRSLQDPKLCTSTTHPEHAERRSWTAGTGQTCCIWDACCIGQSDGAANARNGANSRANSRHKSENKLPHFDAKVTQKLLENLI</sequence>
<dbReference type="AlphaFoldDB" id="A0A9P1D7L8"/>
<evidence type="ECO:0000256" key="2">
    <source>
        <dbReference type="SAM" id="SignalP"/>
    </source>
</evidence>
<proteinExistence type="predicted"/>
<name>A0A9P1D7L8_9DINO</name>
<feature type="signal peptide" evidence="2">
    <location>
        <begin position="1"/>
        <end position="19"/>
    </location>
</feature>
<keyword evidence="5" id="KW-1185">Reference proteome</keyword>
<evidence type="ECO:0000256" key="1">
    <source>
        <dbReference type="SAM" id="MobiDB-lite"/>
    </source>
</evidence>
<feature type="region of interest" description="Disordered" evidence="1">
    <location>
        <begin position="80"/>
        <end position="101"/>
    </location>
</feature>
<gene>
    <name evidence="3" type="ORF">C1SCF055_LOCUS31008</name>
</gene>
<reference evidence="3" key="1">
    <citation type="submission" date="2022-10" db="EMBL/GenBank/DDBJ databases">
        <authorList>
            <person name="Chen Y."/>
            <person name="Dougan E. K."/>
            <person name="Chan C."/>
            <person name="Rhodes N."/>
            <person name="Thang M."/>
        </authorList>
    </citation>
    <scope>NUCLEOTIDE SEQUENCE</scope>
</reference>
<feature type="region of interest" description="Disordered" evidence="1">
    <location>
        <begin position="134"/>
        <end position="153"/>
    </location>
</feature>
<dbReference type="EMBL" id="CAMXCT030003591">
    <property type="protein sequence ID" value="CAL4792582.1"/>
    <property type="molecule type" value="Genomic_DNA"/>
</dbReference>
<evidence type="ECO:0008006" key="6">
    <source>
        <dbReference type="Google" id="ProtNLM"/>
    </source>
</evidence>
<protein>
    <recommendedName>
        <fullName evidence="6">Secreted protein</fullName>
    </recommendedName>
</protein>
<dbReference type="EMBL" id="CAMXCT020003591">
    <property type="protein sequence ID" value="CAL1158645.1"/>
    <property type="molecule type" value="Genomic_DNA"/>
</dbReference>
<evidence type="ECO:0000313" key="5">
    <source>
        <dbReference type="Proteomes" id="UP001152797"/>
    </source>
</evidence>
<accession>A0A9P1D7L8</accession>
<evidence type="ECO:0000313" key="4">
    <source>
        <dbReference type="EMBL" id="CAL4792582.1"/>
    </source>
</evidence>
<dbReference type="Proteomes" id="UP001152797">
    <property type="component" value="Unassembled WGS sequence"/>
</dbReference>
<keyword evidence="2" id="KW-0732">Signal</keyword>